<dbReference type="InterPro" id="IPR001857">
    <property type="entry name" value="Ribosomal_bL19"/>
</dbReference>
<evidence type="ECO:0000256" key="1">
    <source>
        <dbReference type="ARBA" id="ARBA00005781"/>
    </source>
</evidence>
<dbReference type="HAMAP" id="MF_00402">
    <property type="entry name" value="Ribosomal_bL19"/>
    <property type="match status" value="1"/>
</dbReference>
<dbReference type="InterPro" id="IPR008991">
    <property type="entry name" value="Translation_prot_SH3-like_sf"/>
</dbReference>
<evidence type="ECO:0000256" key="3">
    <source>
        <dbReference type="ARBA" id="ARBA00023274"/>
    </source>
</evidence>
<dbReference type="PANTHER" id="PTHR15680:SF9">
    <property type="entry name" value="LARGE RIBOSOMAL SUBUNIT PROTEIN BL19M"/>
    <property type="match status" value="1"/>
</dbReference>
<dbReference type="Gene3D" id="2.30.30.790">
    <property type="match status" value="1"/>
</dbReference>
<evidence type="ECO:0000256" key="7">
    <source>
        <dbReference type="SAM" id="MobiDB-lite"/>
    </source>
</evidence>
<evidence type="ECO:0000256" key="5">
    <source>
        <dbReference type="HAMAP-Rule" id="MF_00402"/>
    </source>
</evidence>
<accession>A0A7V9AAH2</accession>
<dbReference type="Pfam" id="PF01245">
    <property type="entry name" value="Ribosomal_L19"/>
    <property type="match status" value="1"/>
</dbReference>
<sequence>MGTLLRHVEQQYLRTDIPDFRIGDRVEVHQRILDGPKERIQVFEGDVIARQHDGVRETFTVRRIVQGEGVERIFPLHSPRIAKIVVKKAGKVRRAKLYYLRERVGKATRIREDKERQARIDEELRRAAEEAAKAAAEAAAKAAAEGGTSKSAQKKKAKREAQASGNTGAKGKKK</sequence>
<reference evidence="8 9" key="1">
    <citation type="submission" date="2020-07" db="EMBL/GenBank/DDBJ databases">
        <title>Thermogemmata thermophila gen. nov., sp. nov., a novel moderate thermophilic planctomycete from a Kamchatka hot spring.</title>
        <authorList>
            <person name="Elcheninov A.G."/>
            <person name="Podosokorskaya O.A."/>
            <person name="Kovaleva O.L."/>
            <person name="Novikov A."/>
            <person name="Bonch-Osmolovskaya E.A."/>
            <person name="Toshchakov S.V."/>
            <person name="Kublanov I.V."/>
        </authorList>
    </citation>
    <scope>NUCLEOTIDE SEQUENCE [LARGE SCALE GENOMIC DNA]</scope>
    <source>
        <strain evidence="8 9">2918</strain>
    </source>
</reference>
<dbReference type="FunFam" id="2.30.30.790:FF:000001">
    <property type="entry name" value="50S ribosomal protein L19"/>
    <property type="match status" value="1"/>
</dbReference>
<feature type="compositionally biased region" description="Low complexity" evidence="7">
    <location>
        <begin position="137"/>
        <end position="151"/>
    </location>
</feature>
<protein>
    <recommendedName>
        <fullName evidence="4 5">Large ribosomal subunit protein bL19</fullName>
    </recommendedName>
</protein>
<name>A0A7V9AAH2_9BACT</name>
<keyword evidence="9" id="KW-1185">Reference proteome</keyword>
<organism evidence="8 9">
    <name type="scientific">Thermogemmata fonticola</name>
    <dbReference type="NCBI Taxonomy" id="2755323"/>
    <lineage>
        <taxon>Bacteria</taxon>
        <taxon>Pseudomonadati</taxon>
        <taxon>Planctomycetota</taxon>
        <taxon>Planctomycetia</taxon>
        <taxon>Gemmatales</taxon>
        <taxon>Gemmataceae</taxon>
        <taxon>Thermogemmata</taxon>
    </lineage>
</organism>
<evidence type="ECO:0000256" key="6">
    <source>
        <dbReference type="RuleBase" id="RU000559"/>
    </source>
</evidence>
<dbReference type="GO" id="GO:0003735">
    <property type="term" value="F:structural constituent of ribosome"/>
    <property type="evidence" value="ECO:0007669"/>
    <property type="project" value="InterPro"/>
</dbReference>
<dbReference type="NCBIfam" id="TIGR01024">
    <property type="entry name" value="rplS_bact"/>
    <property type="match status" value="1"/>
</dbReference>
<dbReference type="Proteomes" id="UP000542342">
    <property type="component" value="Unassembled WGS sequence"/>
</dbReference>
<dbReference type="InterPro" id="IPR038657">
    <property type="entry name" value="Ribosomal_bL19_sf"/>
</dbReference>
<keyword evidence="2 5" id="KW-0689">Ribosomal protein</keyword>
<evidence type="ECO:0000313" key="8">
    <source>
        <dbReference type="EMBL" id="MBA2224904.1"/>
    </source>
</evidence>
<dbReference type="GO" id="GO:0006412">
    <property type="term" value="P:translation"/>
    <property type="evidence" value="ECO:0007669"/>
    <property type="project" value="UniProtKB-UniRule"/>
</dbReference>
<evidence type="ECO:0000313" key="9">
    <source>
        <dbReference type="Proteomes" id="UP000542342"/>
    </source>
</evidence>
<comment type="similarity">
    <text evidence="1 5 6">Belongs to the bacterial ribosomal protein bL19 family.</text>
</comment>
<dbReference type="PROSITE" id="PS01015">
    <property type="entry name" value="RIBOSOMAL_L19"/>
    <property type="match status" value="1"/>
</dbReference>
<proteinExistence type="inferred from homology"/>
<dbReference type="AlphaFoldDB" id="A0A7V9AAH2"/>
<dbReference type="InterPro" id="IPR018257">
    <property type="entry name" value="Ribosomal_bL19_CS"/>
</dbReference>
<dbReference type="PANTHER" id="PTHR15680">
    <property type="entry name" value="RIBOSOMAL PROTEIN L19"/>
    <property type="match status" value="1"/>
</dbReference>
<feature type="region of interest" description="Disordered" evidence="7">
    <location>
        <begin position="137"/>
        <end position="174"/>
    </location>
</feature>
<dbReference type="GO" id="GO:0022625">
    <property type="term" value="C:cytosolic large ribosomal subunit"/>
    <property type="evidence" value="ECO:0007669"/>
    <property type="project" value="TreeGrafter"/>
</dbReference>
<dbReference type="SUPFAM" id="SSF50104">
    <property type="entry name" value="Translation proteins SH3-like domain"/>
    <property type="match status" value="1"/>
</dbReference>
<dbReference type="PRINTS" id="PR00061">
    <property type="entry name" value="RIBOSOMALL19"/>
</dbReference>
<keyword evidence="3 5" id="KW-0687">Ribonucleoprotein</keyword>
<evidence type="ECO:0000256" key="4">
    <source>
        <dbReference type="ARBA" id="ARBA00035171"/>
    </source>
</evidence>
<comment type="function">
    <text evidence="5 6">This protein is located at the 30S-50S ribosomal subunit interface and may play a role in the structure and function of the aminoacyl-tRNA binding site.</text>
</comment>
<gene>
    <name evidence="5 8" type="primary">rplS</name>
    <name evidence="8" type="ORF">H0921_01865</name>
</gene>
<evidence type="ECO:0000256" key="2">
    <source>
        <dbReference type="ARBA" id="ARBA00022980"/>
    </source>
</evidence>
<dbReference type="EMBL" id="JACEFB010000001">
    <property type="protein sequence ID" value="MBA2224904.1"/>
    <property type="molecule type" value="Genomic_DNA"/>
</dbReference>
<comment type="caution">
    <text evidence="8">The sequence shown here is derived from an EMBL/GenBank/DDBJ whole genome shotgun (WGS) entry which is preliminary data.</text>
</comment>